<feature type="compositionally biased region" description="Polar residues" evidence="11">
    <location>
        <begin position="60"/>
        <end position="77"/>
    </location>
</feature>
<dbReference type="GO" id="GO:0008360">
    <property type="term" value="P:regulation of cell shape"/>
    <property type="evidence" value="ECO:0007669"/>
    <property type="project" value="UniProtKB-KW"/>
</dbReference>
<evidence type="ECO:0000256" key="10">
    <source>
        <dbReference type="ARBA" id="ARBA00023288"/>
    </source>
</evidence>
<accession>A0AAW0NDC3</accession>
<dbReference type="InterPro" id="IPR039056">
    <property type="entry name" value="SPEC"/>
</dbReference>
<keyword evidence="14" id="KW-1185">Reference proteome</keyword>
<proteinExistence type="inferred from homology"/>
<comment type="caution">
    <text evidence="13">The sequence shown here is derived from an EMBL/GenBank/DDBJ whole genome shotgun (WGS) entry which is preliminary data.</text>
</comment>
<evidence type="ECO:0000256" key="8">
    <source>
        <dbReference type="ARBA" id="ARBA00023139"/>
    </source>
</evidence>
<dbReference type="InterPro" id="IPR000095">
    <property type="entry name" value="CRIB_dom"/>
</dbReference>
<evidence type="ECO:0000313" key="14">
    <source>
        <dbReference type="Proteomes" id="UP001460270"/>
    </source>
</evidence>
<sequence>MPDYYSSQGAPLSPSANQRAASERGEEEERRIDRSMIGEPTNFIHLTHIGSGDAAENIQPMGSVQDQIRTSGVNGRSSLLAETGETSDDSLKSECSPGNYKTTSVKDYNSHRPAPISPSPGTTAPIMPSPGTTAPISPLTWDYSSIMLSPGTTAPIMPLSWDYSSSSFHWTAAPISLSPGTAAPISPLTWDYSSIMHFTSD</sequence>
<dbReference type="PANTHER" id="PTHR13502">
    <property type="entry name" value="CDC42 SMALL EFFECTOR PROTEIN HOMOLOG"/>
    <property type="match status" value="1"/>
</dbReference>
<dbReference type="GO" id="GO:0035023">
    <property type="term" value="P:regulation of Rho protein signal transduction"/>
    <property type="evidence" value="ECO:0007669"/>
    <property type="project" value="InterPro"/>
</dbReference>
<evidence type="ECO:0000259" key="12">
    <source>
        <dbReference type="PROSITE" id="PS50108"/>
    </source>
</evidence>
<feature type="region of interest" description="Disordered" evidence="11">
    <location>
        <begin position="1"/>
        <end position="128"/>
    </location>
</feature>
<evidence type="ECO:0000256" key="2">
    <source>
        <dbReference type="ARBA" id="ARBA00004245"/>
    </source>
</evidence>
<keyword evidence="7" id="KW-0472">Membrane</keyword>
<dbReference type="Proteomes" id="UP001460270">
    <property type="component" value="Unassembled WGS sequence"/>
</dbReference>
<dbReference type="AlphaFoldDB" id="A0AAW0NDC3"/>
<keyword evidence="5" id="KW-0963">Cytoplasm</keyword>
<evidence type="ECO:0000256" key="1">
    <source>
        <dbReference type="ARBA" id="ARBA00004193"/>
    </source>
</evidence>
<evidence type="ECO:0000256" key="3">
    <source>
        <dbReference type="ARBA" id="ARBA00005720"/>
    </source>
</evidence>
<protein>
    <recommendedName>
        <fullName evidence="12">CRIB domain-containing protein</fullName>
    </recommendedName>
</protein>
<dbReference type="GO" id="GO:0005886">
    <property type="term" value="C:plasma membrane"/>
    <property type="evidence" value="ECO:0007669"/>
    <property type="project" value="UniProtKB-SubCell"/>
</dbReference>
<dbReference type="Gene3D" id="3.90.810.10">
    <property type="entry name" value="CRIB domain"/>
    <property type="match status" value="1"/>
</dbReference>
<feature type="domain" description="CRIB" evidence="12">
    <location>
        <begin position="37"/>
        <end position="50"/>
    </location>
</feature>
<gene>
    <name evidence="13" type="ORF">WMY93_019143</name>
</gene>
<comment type="subcellular location">
    <subcellularLocation>
        <location evidence="1">Cell membrane</location>
        <topology evidence="1">Lipid-anchor</topology>
    </subcellularLocation>
    <subcellularLocation>
        <location evidence="2">Cytoplasm</location>
        <location evidence="2">Cytoskeleton</location>
    </subcellularLocation>
</comment>
<evidence type="ECO:0000256" key="11">
    <source>
        <dbReference type="SAM" id="MobiDB-lite"/>
    </source>
</evidence>
<feature type="compositionally biased region" description="Polar residues" evidence="11">
    <location>
        <begin position="1"/>
        <end position="20"/>
    </location>
</feature>
<dbReference type="GO" id="GO:0031267">
    <property type="term" value="F:small GTPase binding"/>
    <property type="evidence" value="ECO:0007669"/>
    <property type="project" value="InterPro"/>
</dbReference>
<evidence type="ECO:0000256" key="4">
    <source>
        <dbReference type="ARBA" id="ARBA00022475"/>
    </source>
</evidence>
<dbReference type="GO" id="GO:0005856">
    <property type="term" value="C:cytoskeleton"/>
    <property type="evidence" value="ECO:0007669"/>
    <property type="project" value="UniProtKB-SubCell"/>
</dbReference>
<reference evidence="14" key="1">
    <citation type="submission" date="2024-04" db="EMBL/GenBank/DDBJ databases">
        <title>Salinicola lusitanus LLJ914,a marine bacterium isolated from the Okinawa Trough.</title>
        <authorList>
            <person name="Li J."/>
        </authorList>
    </citation>
    <scope>NUCLEOTIDE SEQUENCE [LARGE SCALE GENOMIC DNA]</scope>
</reference>
<keyword evidence="4" id="KW-1003">Cell membrane</keyword>
<comment type="similarity">
    <text evidence="3">Belongs to the CDC42SE/SPEC family.</text>
</comment>
<evidence type="ECO:0000313" key="13">
    <source>
        <dbReference type="EMBL" id="KAK7898290.1"/>
    </source>
</evidence>
<keyword evidence="9" id="KW-0206">Cytoskeleton</keyword>
<dbReference type="PROSITE" id="PS50108">
    <property type="entry name" value="CRIB"/>
    <property type="match status" value="1"/>
</dbReference>
<dbReference type="EMBL" id="JBBPFD010000014">
    <property type="protein sequence ID" value="KAK7898290.1"/>
    <property type="molecule type" value="Genomic_DNA"/>
</dbReference>
<evidence type="ECO:0000256" key="7">
    <source>
        <dbReference type="ARBA" id="ARBA00023136"/>
    </source>
</evidence>
<dbReference type="InterPro" id="IPR036936">
    <property type="entry name" value="CRIB_dom_sf"/>
</dbReference>
<evidence type="ECO:0000256" key="5">
    <source>
        <dbReference type="ARBA" id="ARBA00022490"/>
    </source>
</evidence>
<keyword evidence="10" id="KW-0449">Lipoprotein</keyword>
<keyword evidence="8" id="KW-0564">Palmitate</keyword>
<dbReference type="PANTHER" id="PTHR13502:SF3">
    <property type="entry name" value="CDC42 SMALL EFFECTOR PROTEIN 1"/>
    <property type="match status" value="1"/>
</dbReference>
<name>A0AAW0NDC3_9GOBI</name>
<evidence type="ECO:0000256" key="6">
    <source>
        <dbReference type="ARBA" id="ARBA00022960"/>
    </source>
</evidence>
<feature type="compositionally biased region" description="Basic and acidic residues" evidence="11">
    <location>
        <begin position="21"/>
        <end position="36"/>
    </location>
</feature>
<keyword evidence="6" id="KW-0133">Cell shape</keyword>
<evidence type="ECO:0000256" key="9">
    <source>
        <dbReference type="ARBA" id="ARBA00023212"/>
    </source>
</evidence>
<organism evidence="13 14">
    <name type="scientific">Mugilogobius chulae</name>
    <name type="common">yellowstripe goby</name>
    <dbReference type="NCBI Taxonomy" id="88201"/>
    <lineage>
        <taxon>Eukaryota</taxon>
        <taxon>Metazoa</taxon>
        <taxon>Chordata</taxon>
        <taxon>Craniata</taxon>
        <taxon>Vertebrata</taxon>
        <taxon>Euteleostomi</taxon>
        <taxon>Actinopterygii</taxon>
        <taxon>Neopterygii</taxon>
        <taxon>Teleostei</taxon>
        <taxon>Neoteleostei</taxon>
        <taxon>Acanthomorphata</taxon>
        <taxon>Gobiaria</taxon>
        <taxon>Gobiiformes</taxon>
        <taxon>Gobioidei</taxon>
        <taxon>Gobiidae</taxon>
        <taxon>Gobionellinae</taxon>
        <taxon>Mugilogobius</taxon>
    </lineage>
</organism>